<proteinExistence type="predicted"/>
<protein>
    <submittedName>
        <fullName evidence="2">Uncharacterized protein</fullName>
    </submittedName>
</protein>
<feature type="region of interest" description="Disordered" evidence="1">
    <location>
        <begin position="37"/>
        <end position="75"/>
    </location>
</feature>
<gene>
    <name evidence="2" type="ORF">GCM10010964_22020</name>
</gene>
<reference evidence="2 3" key="1">
    <citation type="journal article" date="2014" name="Int. J. Syst. Evol. Microbiol.">
        <title>Complete genome sequence of Corynebacterium casei LMG S-19264T (=DSM 44701T), isolated from a smear-ripened cheese.</title>
        <authorList>
            <consortium name="US DOE Joint Genome Institute (JGI-PGF)"/>
            <person name="Walter F."/>
            <person name="Albersmeier A."/>
            <person name="Kalinowski J."/>
            <person name="Ruckert C."/>
        </authorList>
    </citation>
    <scope>NUCLEOTIDE SEQUENCE [LARGE SCALE GENOMIC DNA]</scope>
    <source>
        <strain evidence="2 3">CGMCC 1.16330</strain>
    </source>
</reference>
<organism evidence="2 3">
    <name type="scientific">Caldovatus sediminis</name>
    <dbReference type="NCBI Taxonomy" id="2041189"/>
    <lineage>
        <taxon>Bacteria</taxon>
        <taxon>Pseudomonadati</taxon>
        <taxon>Pseudomonadota</taxon>
        <taxon>Alphaproteobacteria</taxon>
        <taxon>Acetobacterales</taxon>
        <taxon>Roseomonadaceae</taxon>
        <taxon>Caldovatus</taxon>
    </lineage>
</organism>
<name>A0A8J2ZBR0_9PROT</name>
<dbReference type="EMBL" id="BMKS01000005">
    <property type="protein sequence ID" value="GGG33690.1"/>
    <property type="molecule type" value="Genomic_DNA"/>
</dbReference>
<dbReference type="Proteomes" id="UP000597507">
    <property type="component" value="Unassembled WGS sequence"/>
</dbReference>
<evidence type="ECO:0000313" key="2">
    <source>
        <dbReference type="EMBL" id="GGG33690.1"/>
    </source>
</evidence>
<evidence type="ECO:0000256" key="1">
    <source>
        <dbReference type="SAM" id="MobiDB-lite"/>
    </source>
</evidence>
<sequence length="110" mass="10899">MRGAGPPSVRHNVGGADRAIRAVPGALSGQAGSAFVASSPAAGGCAPRSGPTRAGTSRRCRRPCDGTEARHATPRGTHAMLAAAADHRAGRVLRRGAGPLAAAGGRLTFP</sequence>
<comment type="caution">
    <text evidence="2">The sequence shown here is derived from an EMBL/GenBank/DDBJ whole genome shotgun (WGS) entry which is preliminary data.</text>
</comment>
<keyword evidence="3" id="KW-1185">Reference proteome</keyword>
<evidence type="ECO:0000313" key="3">
    <source>
        <dbReference type="Proteomes" id="UP000597507"/>
    </source>
</evidence>
<dbReference type="AlphaFoldDB" id="A0A8J2ZBR0"/>
<feature type="compositionally biased region" description="Basic and acidic residues" evidence="1">
    <location>
        <begin position="62"/>
        <end position="71"/>
    </location>
</feature>
<accession>A0A8J2ZBR0</accession>